<name>A0ABT5C8I5_9BACT</name>
<reference evidence="2 3" key="1">
    <citation type="submission" date="2023-01" db="EMBL/GenBank/DDBJ databases">
        <title>Minimal conservation of predation-associated metabolite biosynthetic gene clusters underscores biosynthetic potential of Myxococcota including descriptions for ten novel species: Archangium lansinium sp. nov., Myxococcus landrumus sp. nov., Nannocystis bai.</title>
        <authorList>
            <person name="Ahearne A."/>
            <person name="Stevens C."/>
            <person name="Dowd S."/>
        </authorList>
    </citation>
    <scope>NUCLEOTIDE SEQUENCE [LARGE SCALE GENOMIC DNA]</scope>
    <source>
        <strain evidence="2 3">WIWO2</strain>
    </source>
</reference>
<evidence type="ECO:0000313" key="2">
    <source>
        <dbReference type="EMBL" id="MDC0682263.1"/>
    </source>
</evidence>
<feature type="signal peptide" evidence="1">
    <location>
        <begin position="1"/>
        <end position="22"/>
    </location>
</feature>
<gene>
    <name evidence="2" type="ORF">POL72_31325</name>
</gene>
<organism evidence="2 3">
    <name type="scientific">Sorangium atrum</name>
    <dbReference type="NCBI Taxonomy" id="2995308"/>
    <lineage>
        <taxon>Bacteria</taxon>
        <taxon>Pseudomonadati</taxon>
        <taxon>Myxococcota</taxon>
        <taxon>Polyangia</taxon>
        <taxon>Polyangiales</taxon>
        <taxon>Polyangiaceae</taxon>
        <taxon>Sorangium</taxon>
    </lineage>
</organism>
<dbReference type="EMBL" id="JAQNDK010000003">
    <property type="protein sequence ID" value="MDC0682263.1"/>
    <property type="molecule type" value="Genomic_DNA"/>
</dbReference>
<evidence type="ECO:0000256" key="1">
    <source>
        <dbReference type="SAM" id="SignalP"/>
    </source>
</evidence>
<dbReference type="Proteomes" id="UP001217485">
    <property type="component" value="Unassembled WGS sequence"/>
</dbReference>
<sequence>MKSAFVLPLVVVSSCLASAAAAAEQACGYSSAGWNAPNGAAVFSAGSGPIGDVLNAVGEFRTHSMLSHGPGRWVTHATMKQPRENSWPEVCSTPIVTNDLLDGYPGLAQVNQGGIYRFLYGSGGSGPVALTYQVGDPKRAASIGETIWWEVPYYAERSIIDEGVEIPRLSVRGDRVHYSFFQYRSTEGTPTGGPAWNNGMVCSSFLAYAHYLDGQGAIPPYTYSHAKLASAANALHDGVMDSCENSLGFWGSLGTSLACFTDVCDKAANQVANCMASHACDTGSSSVWRGVRDDPKTVAVSISPDRIGGWSGHPWGTQAGATVWSADTNHNVQWNSGGNVYGCWY</sequence>
<dbReference type="PROSITE" id="PS51257">
    <property type="entry name" value="PROKAR_LIPOPROTEIN"/>
    <property type="match status" value="1"/>
</dbReference>
<feature type="chain" id="PRO_5046980350" description="Secreted protein" evidence="1">
    <location>
        <begin position="23"/>
        <end position="345"/>
    </location>
</feature>
<proteinExistence type="predicted"/>
<accession>A0ABT5C8I5</accession>
<comment type="caution">
    <text evidence="2">The sequence shown here is derived from an EMBL/GenBank/DDBJ whole genome shotgun (WGS) entry which is preliminary data.</text>
</comment>
<dbReference type="RefSeq" id="WP_272099979.1">
    <property type="nucleotide sequence ID" value="NZ_JAQNDK010000003.1"/>
</dbReference>
<keyword evidence="3" id="KW-1185">Reference proteome</keyword>
<evidence type="ECO:0000313" key="3">
    <source>
        <dbReference type="Proteomes" id="UP001217485"/>
    </source>
</evidence>
<keyword evidence="1" id="KW-0732">Signal</keyword>
<protein>
    <recommendedName>
        <fullName evidence="4">Secreted protein</fullName>
    </recommendedName>
</protein>
<evidence type="ECO:0008006" key="4">
    <source>
        <dbReference type="Google" id="ProtNLM"/>
    </source>
</evidence>